<dbReference type="EMBL" id="JAOVZB010000004">
    <property type="protein sequence ID" value="MCV2403226.1"/>
    <property type="molecule type" value="Genomic_DNA"/>
</dbReference>
<feature type="region of interest" description="Disordered" evidence="10">
    <location>
        <begin position="1066"/>
        <end position="1088"/>
    </location>
</feature>
<evidence type="ECO:0000256" key="2">
    <source>
        <dbReference type="ARBA" id="ARBA00022485"/>
    </source>
</evidence>
<evidence type="ECO:0000256" key="5">
    <source>
        <dbReference type="ARBA" id="ARBA00022982"/>
    </source>
</evidence>
<keyword evidence="2 8" id="KW-0004">4Fe-4S</keyword>
<dbReference type="PANTHER" id="PTHR43034:SF2">
    <property type="entry name" value="ION-TRANSLOCATING OXIDOREDUCTASE COMPLEX SUBUNIT C"/>
    <property type="match status" value="1"/>
</dbReference>
<dbReference type="InterPro" id="IPR037225">
    <property type="entry name" value="Nuo51_FMN-bd_sf"/>
</dbReference>
<gene>
    <name evidence="12" type="primary">rsxC</name>
    <name evidence="8" type="synonym">rnfC</name>
    <name evidence="12" type="ORF">OFY17_10080</name>
</gene>
<dbReference type="Proteomes" id="UP001209713">
    <property type="component" value="Unassembled WGS sequence"/>
</dbReference>
<protein>
    <recommendedName>
        <fullName evidence="8">Ion-translocating oxidoreductase complex subunit C</fullName>
        <ecNumber evidence="8">7.-.-.-</ecNumber>
    </recommendedName>
    <alternativeName>
        <fullName evidence="8">Rnf electron transport complex subunit C</fullName>
    </alternativeName>
</protein>
<comment type="caution">
    <text evidence="12">The sequence shown here is derived from an EMBL/GenBank/DDBJ whole genome shotgun (WGS) entry which is preliminary data.</text>
</comment>
<evidence type="ECO:0000256" key="6">
    <source>
        <dbReference type="ARBA" id="ARBA00023004"/>
    </source>
</evidence>
<feature type="binding site" evidence="8">
    <location>
        <position position="412"/>
    </location>
    <ligand>
        <name>[4Fe-4S] cluster</name>
        <dbReference type="ChEBI" id="CHEBI:49883"/>
        <label>2</label>
    </ligand>
</feature>
<feature type="compositionally biased region" description="Polar residues" evidence="10">
    <location>
        <begin position="1066"/>
        <end position="1078"/>
    </location>
</feature>
<evidence type="ECO:0000256" key="8">
    <source>
        <dbReference type="HAMAP-Rule" id="MF_00461"/>
    </source>
</evidence>
<keyword evidence="4 8" id="KW-0677">Repeat</keyword>
<keyword evidence="7 8" id="KW-0411">Iron-sulfur</keyword>
<comment type="function">
    <text evidence="8">Part of a membrane-bound complex that couples electron transfer with translocation of ions across the membrane.</text>
</comment>
<dbReference type="EC" id="7.-.-.-" evidence="8"/>
<dbReference type="PROSITE" id="PS00198">
    <property type="entry name" value="4FE4S_FER_1"/>
    <property type="match status" value="2"/>
</dbReference>
<keyword evidence="8" id="KW-0997">Cell inner membrane</keyword>
<feature type="binding site" evidence="8">
    <location>
        <position position="422"/>
    </location>
    <ligand>
        <name>[4Fe-4S] cluster</name>
        <dbReference type="ChEBI" id="CHEBI:49883"/>
        <label>1</label>
    </ligand>
</feature>
<evidence type="ECO:0000256" key="9">
    <source>
        <dbReference type="SAM" id="Coils"/>
    </source>
</evidence>
<dbReference type="Pfam" id="PF13375">
    <property type="entry name" value="RnfC_N"/>
    <property type="match status" value="1"/>
</dbReference>
<evidence type="ECO:0000256" key="4">
    <source>
        <dbReference type="ARBA" id="ARBA00022737"/>
    </source>
</evidence>
<keyword evidence="6 8" id="KW-0408">Iron</keyword>
<keyword evidence="13" id="KW-1185">Reference proteome</keyword>
<feature type="binding site" evidence="8">
    <location>
        <position position="376"/>
    </location>
    <ligand>
        <name>[4Fe-4S] cluster</name>
        <dbReference type="ChEBI" id="CHEBI:49883"/>
        <label>1</label>
    </ligand>
</feature>
<proteinExistence type="inferred from homology"/>
<dbReference type="SUPFAM" id="SSF142019">
    <property type="entry name" value="Nqo1 FMN-binding domain-like"/>
    <property type="match status" value="1"/>
</dbReference>
<evidence type="ECO:0000313" key="12">
    <source>
        <dbReference type="EMBL" id="MCV2403226.1"/>
    </source>
</evidence>
<comment type="subunit">
    <text evidence="8">The complex is composed of six subunits: RnfA, RnfB, RnfC, RnfD, RnfE and RnfG.</text>
</comment>
<dbReference type="InterPro" id="IPR011538">
    <property type="entry name" value="Nuo51_FMN-bd"/>
</dbReference>
<keyword evidence="3 8" id="KW-0479">Metal-binding</keyword>
<dbReference type="Gene3D" id="3.40.50.11540">
    <property type="entry name" value="NADH-ubiquinone oxidoreductase 51kDa subunit"/>
    <property type="match status" value="1"/>
</dbReference>
<keyword evidence="8" id="KW-1003">Cell membrane</keyword>
<feature type="binding site" evidence="8">
    <location>
        <position position="418"/>
    </location>
    <ligand>
        <name>[4Fe-4S] cluster</name>
        <dbReference type="ChEBI" id="CHEBI:49883"/>
        <label>2</label>
    </ligand>
</feature>
<keyword evidence="9" id="KW-0175">Coiled coil</keyword>
<dbReference type="RefSeq" id="WP_263530605.1">
    <property type="nucleotide sequence ID" value="NZ_JAOVZB010000004.1"/>
</dbReference>
<keyword evidence="5 8" id="KW-0249">Electron transport</keyword>
<feature type="compositionally biased region" description="Basic and acidic residues" evidence="10">
    <location>
        <begin position="992"/>
        <end position="1001"/>
    </location>
</feature>
<feature type="region of interest" description="Disordered" evidence="10">
    <location>
        <begin position="929"/>
        <end position="956"/>
    </location>
</feature>
<evidence type="ECO:0000259" key="11">
    <source>
        <dbReference type="PROSITE" id="PS51379"/>
    </source>
</evidence>
<sequence>MEAVNIFSFHGGIHPPENKAQSLQLPLGRPRLPKELILPLGQHIGQASRPLVKAGDKVLKGESIAVNNGFLSSYLHAPTSGIVTSIESRPIAHPSGLSDICIIIEPDNKEEWIPLSPLNNWQEEAPTDVLAYLSKMGIVGMGGAGFPTQVKLQGAQKNILKHFIINAAECEPYITADDMLIREKTLELILGIEALQHLVQAEQVIIGIEDNKPTAIAKLNELLSERGSEIQVAVVPTKYPSGGEKQLIQLITGQEVPSGQFPADIGVLCQNVGTCVAVHNAIYLGQPLISRFTTLTGDALKAPQNVEVLLGTPVDHLLDYAEANNKKLHRLVMGGPMMGFTLDSTAVPVVKTSNCILAATKKELPEPDPEQACIRCGMCEQACPASLLPQQLLWFSKSQELEKAEHHNLFDCIECGACSYVCPSSIPLVQYYRHTKSSIREAREAAVKSDLAKQRFEARKARQEAEIAEKEAKRLARKAPAPAKAADTTKAASKAASASAAPAANAEAKKLKVDVAIAKTKLKKLQKQLLEAQENEHIEDIQALQLQVTEQEQQVKQLDEQLAKVTAAQAPAASASTAQSNPAVSAELKKAKVDLALAGVKLKKLQKQLVESPDDTELKDKISSLEKELSAAQALVDKLSAAPASNAQEPAAKAPVSAELKKAKVDVAMIDVKLKKLQKQSTESPDDQALKDQISGLEKDLSAAQALVEKLSAPAPEAKAPAAKTPVSAELKKAKVDVAMIGVKLKKLQKQLAESPDDQAVQDQIANLEKDLTAAQALVEKLSAPTPEPKESAPAANAPSAADLKKAKVSAAMAGVKLKKLQKQLTETPDDQGLKEQIGKLENELKDAQELVEKLSAPAVQTSTTQATAPLAANVGDLKKLKIDAAMAKATVKKVEKALKKAEEIKAPEIDILRQQLVEAQKRADDLEKALANPAEVKAEVAAPAAPSNANEDKKRKIDLAIAKASIKKAEKNIELLKEQGKSEEEINSSEWPKKLEEAQQKLDALTSDEMPESVQTATQSETKEQDKSPSDLSALSLEELADKIKKQKIAAAMAKAQINKLNKQLANEPESASSIQQDIDAARQKQADAEALLTQLTDAQAKAKESQ</sequence>
<feature type="domain" description="4Fe-4S ferredoxin-type" evidence="11">
    <location>
        <begin position="363"/>
        <end position="393"/>
    </location>
</feature>
<keyword evidence="8" id="KW-0472">Membrane</keyword>
<name>A0ABT2YTN4_9GAMM</name>
<dbReference type="Pfam" id="PF01512">
    <property type="entry name" value="Complex1_51K"/>
    <property type="match status" value="1"/>
</dbReference>
<evidence type="ECO:0000313" key="13">
    <source>
        <dbReference type="Proteomes" id="UP001209713"/>
    </source>
</evidence>
<dbReference type="PROSITE" id="PS51379">
    <property type="entry name" value="4FE4S_FER_2"/>
    <property type="match status" value="2"/>
</dbReference>
<dbReference type="InterPro" id="IPR017900">
    <property type="entry name" value="4Fe4S_Fe_S_CS"/>
</dbReference>
<keyword evidence="8" id="KW-1278">Translocase</keyword>
<reference evidence="12 13" key="1">
    <citation type="submission" date="2022-10" db="EMBL/GenBank/DDBJ databases">
        <title>Marinomonas transparenta sp. nov. and Marinomonas sargassi sp. nov., isolated from marine alga (Sargassum natans (L.) Gaillon).</title>
        <authorList>
            <person name="Wang Y."/>
        </authorList>
    </citation>
    <scope>NUCLEOTIDE SEQUENCE [LARGE SCALE GENOMIC DNA]</scope>
    <source>
        <strain evidence="12 13">C2222</strain>
    </source>
</reference>
<feature type="coiled-coil region" evidence="9">
    <location>
        <begin position="508"/>
        <end position="680"/>
    </location>
</feature>
<dbReference type="PANTHER" id="PTHR43034">
    <property type="entry name" value="ION-TRANSLOCATING OXIDOREDUCTASE COMPLEX SUBUNIT C"/>
    <property type="match status" value="1"/>
</dbReference>
<feature type="binding site" evidence="8">
    <location>
        <position position="373"/>
    </location>
    <ligand>
        <name>[4Fe-4S] cluster</name>
        <dbReference type="ChEBI" id="CHEBI:49883"/>
        <label>1</label>
    </ligand>
</feature>
<feature type="domain" description="4Fe-4S ferredoxin-type" evidence="11">
    <location>
        <begin position="403"/>
        <end position="432"/>
    </location>
</feature>
<dbReference type="Pfam" id="PF12838">
    <property type="entry name" value="Fer4_7"/>
    <property type="match status" value="1"/>
</dbReference>
<comment type="similarity">
    <text evidence="8">Belongs to the 4Fe4S bacterial-type ferredoxin family. RnfC subfamily.</text>
</comment>
<feature type="binding site" evidence="8">
    <location>
        <position position="415"/>
    </location>
    <ligand>
        <name>[4Fe-4S] cluster</name>
        <dbReference type="ChEBI" id="CHEBI:49883"/>
        <label>2</label>
    </ligand>
</feature>
<dbReference type="InterPro" id="IPR026902">
    <property type="entry name" value="RnfC_N"/>
</dbReference>
<accession>A0ABT2YTN4</accession>
<dbReference type="NCBIfam" id="TIGR01945">
    <property type="entry name" value="rnfC"/>
    <property type="match status" value="1"/>
</dbReference>
<keyword evidence="1 8" id="KW-0813">Transport</keyword>
<feature type="compositionally biased region" description="Low complexity" evidence="10">
    <location>
        <begin position="478"/>
        <end position="490"/>
    </location>
</feature>
<dbReference type="InterPro" id="IPR010208">
    <property type="entry name" value="Ion_transpt_RnfC/RsxC"/>
</dbReference>
<feature type="compositionally biased region" description="Low complexity" evidence="10">
    <location>
        <begin position="932"/>
        <end position="950"/>
    </location>
</feature>
<evidence type="ECO:0000256" key="3">
    <source>
        <dbReference type="ARBA" id="ARBA00022723"/>
    </source>
</evidence>
<dbReference type="SUPFAM" id="SSF46548">
    <property type="entry name" value="alpha-helical ferredoxin"/>
    <property type="match status" value="1"/>
</dbReference>
<evidence type="ECO:0000256" key="1">
    <source>
        <dbReference type="ARBA" id="ARBA00022448"/>
    </source>
</evidence>
<dbReference type="NCBIfam" id="NF003454">
    <property type="entry name" value="PRK05035.1"/>
    <property type="match status" value="1"/>
</dbReference>
<feature type="region of interest" description="Disordered" evidence="10">
    <location>
        <begin position="977"/>
        <end position="1033"/>
    </location>
</feature>
<evidence type="ECO:0000256" key="10">
    <source>
        <dbReference type="SAM" id="MobiDB-lite"/>
    </source>
</evidence>
<organism evidence="12 13">
    <name type="scientific">Marinomonas sargassi</name>
    <dbReference type="NCBI Taxonomy" id="2984494"/>
    <lineage>
        <taxon>Bacteria</taxon>
        <taxon>Pseudomonadati</taxon>
        <taxon>Pseudomonadota</taxon>
        <taxon>Gammaproteobacteria</taxon>
        <taxon>Oceanospirillales</taxon>
        <taxon>Oceanospirillaceae</taxon>
        <taxon>Marinomonas</taxon>
    </lineage>
</organism>
<dbReference type="InterPro" id="IPR017896">
    <property type="entry name" value="4Fe4S_Fe-S-bd"/>
</dbReference>
<evidence type="ECO:0000256" key="7">
    <source>
        <dbReference type="ARBA" id="ARBA00023014"/>
    </source>
</evidence>
<dbReference type="HAMAP" id="MF_00461">
    <property type="entry name" value="RsxC_RnfC"/>
    <property type="match status" value="1"/>
</dbReference>
<feature type="binding site" evidence="8">
    <location>
        <position position="383"/>
    </location>
    <ligand>
        <name>[4Fe-4S] cluster</name>
        <dbReference type="ChEBI" id="CHEBI:49883"/>
        <label>2</label>
    </ligand>
</feature>
<comment type="subcellular location">
    <subcellularLocation>
        <location evidence="8">Cell inner membrane</location>
        <topology evidence="8">Peripheral membrane protein</topology>
    </subcellularLocation>
</comment>
<feature type="binding site" evidence="8">
    <location>
        <position position="379"/>
    </location>
    <ligand>
        <name>[4Fe-4S] cluster</name>
        <dbReference type="ChEBI" id="CHEBI:49883"/>
        <label>1</label>
    </ligand>
</feature>
<dbReference type="Gene3D" id="3.30.70.20">
    <property type="match status" value="1"/>
</dbReference>
<feature type="region of interest" description="Disordered" evidence="10">
    <location>
        <begin position="468"/>
        <end position="490"/>
    </location>
</feature>
<comment type="cofactor">
    <cofactor evidence="8">
        <name>[4Fe-4S] cluster</name>
        <dbReference type="ChEBI" id="CHEBI:49883"/>
    </cofactor>
    <text evidence="8">Binds 2 [4Fe-4S] clusters per subunit.</text>
</comment>